<gene>
    <name evidence="1" type="ORF">AcetOrient_orf02242</name>
</gene>
<dbReference type="EMBL" id="AP018515">
    <property type="protein sequence ID" value="BBC79836.1"/>
    <property type="molecule type" value="Genomic_DNA"/>
</dbReference>
<organism evidence="1 2">
    <name type="scientific">Acetobacter orientalis</name>
    <dbReference type="NCBI Taxonomy" id="146474"/>
    <lineage>
        <taxon>Bacteria</taxon>
        <taxon>Pseudomonadati</taxon>
        <taxon>Pseudomonadota</taxon>
        <taxon>Alphaproteobacteria</taxon>
        <taxon>Acetobacterales</taxon>
        <taxon>Acetobacteraceae</taxon>
        <taxon>Acetobacter</taxon>
    </lineage>
</organism>
<sequence length="63" mass="7351">MRLFAVNINQKETCYLTHAPSYLFGAYCVDIAMRYVQIACTPNLMQKQHTNLIRFILVLFLPL</sequence>
<dbReference type="AlphaFoldDB" id="A0A2Z5ZHD4"/>
<reference evidence="1 2" key="1">
    <citation type="submission" date="2018-02" db="EMBL/GenBank/DDBJ databases">
        <title>Acetobacter orientalis genome.</title>
        <authorList>
            <person name="Nakashima N."/>
            <person name="Tamura T."/>
        </authorList>
    </citation>
    <scope>NUCLEOTIDE SEQUENCE [LARGE SCALE GENOMIC DNA]</scope>
    <source>
        <strain evidence="1 2">FAN1</strain>
    </source>
</reference>
<protein>
    <submittedName>
        <fullName evidence="1">Repressor</fullName>
    </submittedName>
</protein>
<name>A0A2Z5ZHD4_9PROT</name>
<proteinExistence type="predicted"/>
<dbReference type="KEGG" id="aot:AcetOri_orf02242"/>
<evidence type="ECO:0000313" key="2">
    <source>
        <dbReference type="Proteomes" id="UP000270034"/>
    </source>
</evidence>
<accession>A0A2Z5ZHD4</accession>
<dbReference type="Proteomes" id="UP000270034">
    <property type="component" value="Chromosome"/>
</dbReference>
<evidence type="ECO:0000313" key="1">
    <source>
        <dbReference type="EMBL" id="BBC79836.1"/>
    </source>
</evidence>